<dbReference type="Gene3D" id="1.25.40.10">
    <property type="entry name" value="Tetratricopeptide repeat domain"/>
    <property type="match status" value="1"/>
</dbReference>
<keyword evidence="1" id="KW-0677">Repeat</keyword>
<dbReference type="Pfam" id="PF13041">
    <property type="entry name" value="PPR_2"/>
    <property type="match status" value="1"/>
</dbReference>
<dbReference type="EMBL" id="JBBPBK010000012">
    <property type="protein sequence ID" value="KAK9273018.1"/>
    <property type="molecule type" value="Genomic_DNA"/>
</dbReference>
<evidence type="ECO:0000256" key="2">
    <source>
        <dbReference type="PROSITE-ProRule" id="PRU00708"/>
    </source>
</evidence>
<dbReference type="InterPro" id="IPR046960">
    <property type="entry name" value="PPR_At4g14850-like_plant"/>
</dbReference>
<feature type="transmembrane region" description="Helical" evidence="3">
    <location>
        <begin position="53"/>
        <end position="74"/>
    </location>
</feature>
<name>A0AAP0NHE7_LIQFO</name>
<feature type="repeat" description="PPR" evidence="2">
    <location>
        <begin position="22"/>
        <end position="56"/>
    </location>
</feature>
<gene>
    <name evidence="4" type="ORF">L1049_017825</name>
</gene>
<keyword evidence="5" id="KW-1185">Reference proteome</keyword>
<keyword evidence="3" id="KW-0472">Membrane</keyword>
<dbReference type="NCBIfam" id="TIGR00756">
    <property type="entry name" value="PPR"/>
    <property type="match status" value="2"/>
</dbReference>
<dbReference type="PANTHER" id="PTHR47926">
    <property type="entry name" value="PENTATRICOPEPTIDE REPEAT-CONTAINING PROTEIN"/>
    <property type="match status" value="1"/>
</dbReference>
<evidence type="ECO:0000256" key="1">
    <source>
        <dbReference type="ARBA" id="ARBA00022737"/>
    </source>
</evidence>
<dbReference type="AlphaFoldDB" id="A0AAP0NHE7"/>
<dbReference type="InterPro" id="IPR011990">
    <property type="entry name" value="TPR-like_helical_dom_sf"/>
</dbReference>
<evidence type="ECO:0008006" key="6">
    <source>
        <dbReference type="Google" id="ProtNLM"/>
    </source>
</evidence>
<dbReference type="GO" id="GO:0003723">
    <property type="term" value="F:RNA binding"/>
    <property type="evidence" value="ECO:0007669"/>
    <property type="project" value="InterPro"/>
</dbReference>
<proteinExistence type="predicted"/>
<keyword evidence="3" id="KW-1133">Transmembrane helix</keyword>
<dbReference type="FunFam" id="1.25.40.10:FF:000158">
    <property type="entry name" value="pentatricopeptide repeat-containing protein At2g33680"/>
    <property type="match status" value="1"/>
</dbReference>
<dbReference type="Proteomes" id="UP001415857">
    <property type="component" value="Unassembled WGS sequence"/>
</dbReference>
<evidence type="ECO:0000313" key="5">
    <source>
        <dbReference type="Proteomes" id="UP001415857"/>
    </source>
</evidence>
<evidence type="ECO:0000256" key="3">
    <source>
        <dbReference type="SAM" id="Phobius"/>
    </source>
</evidence>
<dbReference type="InterPro" id="IPR002885">
    <property type="entry name" value="PPR_rpt"/>
</dbReference>
<dbReference type="PROSITE" id="PS51375">
    <property type="entry name" value="PPR"/>
    <property type="match status" value="1"/>
</dbReference>
<comment type="caution">
    <text evidence="4">The sequence shown here is derived from an EMBL/GenBank/DDBJ whole genome shotgun (WGS) entry which is preliminary data.</text>
</comment>
<reference evidence="4 5" key="1">
    <citation type="journal article" date="2024" name="Plant J.">
        <title>Genome sequences and population genomics reveal climatic adaptation and genomic divergence between two closely related sweetgum species.</title>
        <authorList>
            <person name="Xu W.Q."/>
            <person name="Ren C.Q."/>
            <person name="Zhang X.Y."/>
            <person name="Comes H.P."/>
            <person name="Liu X.H."/>
            <person name="Li Y.G."/>
            <person name="Kettle C.J."/>
            <person name="Jalonen R."/>
            <person name="Gaisberger H."/>
            <person name="Ma Y.Z."/>
            <person name="Qiu Y.X."/>
        </authorList>
    </citation>
    <scope>NUCLEOTIDE SEQUENCE [LARGE SCALE GENOMIC DNA]</scope>
    <source>
        <strain evidence="4">Hangzhou</strain>
    </source>
</reference>
<dbReference type="GO" id="GO:0099402">
    <property type="term" value="P:plant organ development"/>
    <property type="evidence" value="ECO:0007669"/>
    <property type="project" value="UniProtKB-ARBA"/>
</dbReference>
<evidence type="ECO:0000313" key="4">
    <source>
        <dbReference type="EMBL" id="KAK9273018.1"/>
    </source>
</evidence>
<dbReference type="GO" id="GO:0009451">
    <property type="term" value="P:RNA modification"/>
    <property type="evidence" value="ECO:0007669"/>
    <property type="project" value="InterPro"/>
</dbReference>
<protein>
    <recommendedName>
        <fullName evidence="6">Pentatricopeptide repeat-containing protein</fullName>
    </recommendedName>
</protein>
<dbReference type="Pfam" id="PF01535">
    <property type="entry name" value="PPR"/>
    <property type="match status" value="1"/>
</dbReference>
<sequence>MYSKCGMVEDAYKVFSEMPKKNVVSWNSMITGYAQNGCCNEALLLFQEMTNSGIFPTCVTFVGILFACSHAGLVEEGRNYYKLMVHYYKIPPSVEHCTCMVDLLGRAGYLDEAETFLLNSPFSKEPQDLGVSSCCLWSS</sequence>
<organism evidence="4 5">
    <name type="scientific">Liquidambar formosana</name>
    <name type="common">Formosan gum</name>
    <dbReference type="NCBI Taxonomy" id="63359"/>
    <lineage>
        <taxon>Eukaryota</taxon>
        <taxon>Viridiplantae</taxon>
        <taxon>Streptophyta</taxon>
        <taxon>Embryophyta</taxon>
        <taxon>Tracheophyta</taxon>
        <taxon>Spermatophyta</taxon>
        <taxon>Magnoliopsida</taxon>
        <taxon>eudicotyledons</taxon>
        <taxon>Gunneridae</taxon>
        <taxon>Pentapetalae</taxon>
        <taxon>Saxifragales</taxon>
        <taxon>Altingiaceae</taxon>
        <taxon>Liquidambar</taxon>
    </lineage>
</organism>
<accession>A0AAP0NHE7</accession>
<keyword evidence="3" id="KW-0812">Transmembrane</keyword>